<dbReference type="PANTHER" id="PTHR21503:SF48">
    <property type="entry name" value="F-BOX ASSOCIATED DOMAIN-CONTAINING PROTEIN-RELATED"/>
    <property type="match status" value="1"/>
</dbReference>
<name>A0A6A5H0V3_CAERE</name>
<dbReference type="PROSITE" id="PS50181">
    <property type="entry name" value="FBOX"/>
    <property type="match status" value="1"/>
</dbReference>
<dbReference type="EMBL" id="WUAV01000003">
    <property type="protein sequence ID" value="KAF1760641.1"/>
    <property type="molecule type" value="Genomic_DNA"/>
</dbReference>
<evidence type="ECO:0000313" key="2">
    <source>
        <dbReference type="EMBL" id="KAF1760641.1"/>
    </source>
</evidence>
<dbReference type="GeneID" id="9806378"/>
<reference evidence="2 3" key="1">
    <citation type="submission" date="2019-12" db="EMBL/GenBank/DDBJ databases">
        <title>Chromosome-level assembly of the Caenorhabditis remanei genome.</title>
        <authorList>
            <person name="Teterina A.A."/>
            <person name="Willis J.H."/>
            <person name="Phillips P.C."/>
        </authorList>
    </citation>
    <scope>NUCLEOTIDE SEQUENCE [LARGE SCALE GENOMIC DNA]</scope>
    <source>
        <strain evidence="2 3">PX506</strain>
        <tissue evidence="2">Whole organism</tissue>
    </source>
</reference>
<dbReference type="InterPro" id="IPR001810">
    <property type="entry name" value="F-box_dom"/>
</dbReference>
<sequence>MEIQRELKYQCFSLLHLPSVAMRHVLQCMDSTDLLRTAFVSKRMGRYTKLANGRIKLIKIEFTNNRSTINLLDFGCLVECYKDKDIMREKKNENDRNYSLMPWINIRNGSILENTAKLSYVIRNTFECSNIDLVIAEDVLPKKTEEILEMFQQYRELTYKPRSITTTALNKIMDSANLQHFLNIAAEIPKDFNHKNKFKFDNAQYQDATWIKLEDILNMENVRGVQLVRNNFTQSQVNTLLKRWLANDIDMFYWFILELNDGIEITEVLDELLTFKFRREAMTIDFTLAKTTSSFRERQILVICRLERYMVLTGWRTDKVITDCGEDIYERDDIYDNAYNILKLLKRKQEIDTELEKNDLELATRRRLVEDVKKLVAELEEMHVIFENGQAFVI</sequence>
<dbReference type="KEGG" id="crq:GCK72_008890"/>
<comment type="caution">
    <text evidence="2">The sequence shown here is derived from an EMBL/GenBank/DDBJ whole genome shotgun (WGS) entry which is preliminary data.</text>
</comment>
<dbReference type="PANTHER" id="PTHR21503">
    <property type="entry name" value="F-BOX-CONTAINING HYPOTHETICAL PROTEIN C.ELEGANS"/>
    <property type="match status" value="1"/>
</dbReference>
<accession>A0A6A5H0V3</accession>
<organism evidence="2 3">
    <name type="scientific">Caenorhabditis remanei</name>
    <name type="common">Caenorhabditis vulgaris</name>
    <dbReference type="NCBI Taxonomy" id="31234"/>
    <lineage>
        <taxon>Eukaryota</taxon>
        <taxon>Metazoa</taxon>
        <taxon>Ecdysozoa</taxon>
        <taxon>Nematoda</taxon>
        <taxon>Chromadorea</taxon>
        <taxon>Rhabditida</taxon>
        <taxon>Rhabditina</taxon>
        <taxon>Rhabditomorpha</taxon>
        <taxon>Rhabditoidea</taxon>
        <taxon>Rhabditidae</taxon>
        <taxon>Peloderinae</taxon>
        <taxon>Caenorhabditis</taxon>
    </lineage>
</organism>
<feature type="domain" description="F-box" evidence="1">
    <location>
        <begin position="11"/>
        <end position="44"/>
    </location>
</feature>
<gene>
    <name evidence="2" type="ORF">GCK72_008890</name>
</gene>
<evidence type="ECO:0000259" key="1">
    <source>
        <dbReference type="PROSITE" id="PS50181"/>
    </source>
</evidence>
<dbReference type="Pfam" id="PF00646">
    <property type="entry name" value="F-box"/>
    <property type="match status" value="1"/>
</dbReference>
<evidence type="ECO:0000313" key="3">
    <source>
        <dbReference type="Proteomes" id="UP000483820"/>
    </source>
</evidence>
<dbReference type="RefSeq" id="XP_003107679.2">
    <property type="nucleotide sequence ID" value="XM_003107631.2"/>
</dbReference>
<dbReference type="Proteomes" id="UP000483820">
    <property type="component" value="Chromosome III"/>
</dbReference>
<dbReference type="AlphaFoldDB" id="A0A6A5H0V3"/>
<proteinExistence type="predicted"/>
<dbReference type="CTD" id="9806378"/>
<protein>
    <recommendedName>
        <fullName evidence="1">F-box domain-containing protein</fullName>
    </recommendedName>
</protein>